<dbReference type="AlphaFoldDB" id="A0AA88SQE7"/>
<gene>
    <name evidence="2" type="ORF">Q5P01_011186</name>
</gene>
<name>A0AA88SQE7_CHASR</name>
<keyword evidence="3" id="KW-1185">Reference proteome</keyword>
<proteinExistence type="predicted"/>
<evidence type="ECO:0000313" key="3">
    <source>
        <dbReference type="Proteomes" id="UP001187415"/>
    </source>
</evidence>
<evidence type="ECO:0000313" key="2">
    <source>
        <dbReference type="EMBL" id="KAK2844527.1"/>
    </source>
</evidence>
<reference evidence="2" key="1">
    <citation type="submission" date="2023-07" db="EMBL/GenBank/DDBJ databases">
        <title>Chromosome-level Genome Assembly of Striped Snakehead (Channa striata).</title>
        <authorList>
            <person name="Liu H."/>
        </authorList>
    </citation>
    <scope>NUCLEOTIDE SEQUENCE</scope>
    <source>
        <strain evidence="2">Gz</strain>
        <tissue evidence="2">Muscle</tissue>
    </source>
</reference>
<feature type="compositionally biased region" description="Basic and acidic residues" evidence="1">
    <location>
        <begin position="9"/>
        <end position="47"/>
    </location>
</feature>
<accession>A0AA88SQE7</accession>
<protein>
    <submittedName>
        <fullName evidence="2">Uncharacterized protein</fullName>
    </submittedName>
</protein>
<dbReference type="EMBL" id="JAUPFM010000008">
    <property type="protein sequence ID" value="KAK2844527.1"/>
    <property type="molecule type" value="Genomic_DNA"/>
</dbReference>
<dbReference type="Proteomes" id="UP001187415">
    <property type="component" value="Unassembled WGS sequence"/>
</dbReference>
<organism evidence="2 3">
    <name type="scientific">Channa striata</name>
    <name type="common">Snakehead murrel</name>
    <name type="synonym">Ophicephalus striatus</name>
    <dbReference type="NCBI Taxonomy" id="64152"/>
    <lineage>
        <taxon>Eukaryota</taxon>
        <taxon>Metazoa</taxon>
        <taxon>Chordata</taxon>
        <taxon>Craniata</taxon>
        <taxon>Vertebrata</taxon>
        <taxon>Euteleostomi</taxon>
        <taxon>Actinopterygii</taxon>
        <taxon>Neopterygii</taxon>
        <taxon>Teleostei</taxon>
        <taxon>Neoteleostei</taxon>
        <taxon>Acanthomorphata</taxon>
        <taxon>Anabantaria</taxon>
        <taxon>Anabantiformes</taxon>
        <taxon>Channoidei</taxon>
        <taxon>Channidae</taxon>
        <taxon>Channa</taxon>
    </lineage>
</organism>
<evidence type="ECO:0000256" key="1">
    <source>
        <dbReference type="SAM" id="MobiDB-lite"/>
    </source>
</evidence>
<feature type="region of interest" description="Disordered" evidence="1">
    <location>
        <begin position="1"/>
        <end position="68"/>
    </location>
</feature>
<sequence length="87" mass="10241">MGKVGKKRRSDEEKGKRCRMEICHREAKQEEDDKRKSSEQRGQERGGHPVTGGRWKITLEADSSDPEEHLWKWRMDSCEKLNEALMN</sequence>
<comment type="caution">
    <text evidence="2">The sequence shown here is derived from an EMBL/GenBank/DDBJ whole genome shotgun (WGS) entry which is preliminary data.</text>
</comment>